<dbReference type="EMBL" id="LR796827">
    <property type="protein sequence ID" value="CAB4168446.1"/>
    <property type="molecule type" value="Genomic_DNA"/>
</dbReference>
<dbReference type="EMBL" id="LR797234">
    <property type="protein sequence ID" value="CAB4195777.1"/>
    <property type="molecule type" value="Genomic_DNA"/>
</dbReference>
<protein>
    <submittedName>
        <fullName evidence="6">Uncharacterized protein</fullName>
    </submittedName>
</protein>
<dbReference type="EMBL" id="LR797356">
    <property type="protein sequence ID" value="CAB4205255.1"/>
    <property type="molecule type" value="Genomic_DNA"/>
</dbReference>
<evidence type="ECO:0000313" key="7">
    <source>
        <dbReference type="EMBL" id="CAB5226873.1"/>
    </source>
</evidence>
<evidence type="ECO:0000313" key="4">
    <source>
        <dbReference type="EMBL" id="CAB4181188.1"/>
    </source>
</evidence>
<proteinExistence type="predicted"/>
<dbReference type="EMBL" id="LR797024">
    <property type="protein sequence ID" value="CAB4181188.1"/>
    <property type="molecule type" value="Genomic_DNA"/>
</dbReference>
<evidence type="ECO:0000313" key="6">
    <source>
        <dbReference type="EMBL" id="CAB4205255.1"/>
    </source>
</evidence>
<accession>A0A6J5S8Q0</accession>
<evidence type="ECO:0000313" key="1">
    <source>
        <dbReference type="EMBL" id="CAB4156479.1"/>
    </source>
</evidence>
<evidence type="ECO:0000313" key="2">
    <source>
        <dbReference type="EMBL" id="CAB4167351.1"/>
    </source>
</evidence>
<organism evidence="6">
    <name type="scientific">uncultured Caudovirales phage</name>
    <dbReference type="NCBI Taxonomy" id="2100421"/>
    <lineage>
        <taxon>Viruses</taxon>
        <taxon>Duplodnaviria</taxon>
        <taxon>Heunggongvirae</taxon>
        <taxon>Uroviricota</taxon>
        <taxon>Caudoviricetes</taxon>
        <taxon>Peduoviridae</taxon>
        <taxon>Maltschvirus</taxon>
        <taxon>Maltschvirus maltsch</taxon>
    </lineage>
</organism>
<dbReference type="EMBL" id="LR798362">
    <property type="protein sequence ID" value="CAB5226873.1"/>
    <property type="molecule type" value="Genomic_DNA"/>
</dbReference>
<gene>
    <name evidence="4" type="ORF">UFOVP1058_19</name>
    <name evidence="5" type="ORF">UFOVP1289_43</name>
    <name evidence="6" type="ORF">UFOVP1410_43</name>
    <name evidence="7" type="ORF">UFOVP1514_58</name>
    <name evidence="1" type="ORF">UFOVP656_61</name>
    <name evidence="2" type="ORF">UFOVP857_14</name>
    <name evidence="3" type="ORF">UFOVP879_32</name>
</gene>
<name>A0A6J5S8Q0_9CAUD</name>
<sequence length="137" mass="15737">MTNPPDDTPLEVLVRDYIAARTAIEEMKEQQKVELEVLDRSFEVLSAALLERCNALNADSIKTAAGTVSRRVSSRYWSSDWNSMYEFIKEHAAPFLLEQRIHNGNMKQFLEENPDVLPIGLQADRKYVIQVRKPNSK</sequence>
<evidence type="ECO:0000313" key="3">
    <source>
        <dbReference type="EMBL" id="CAB4168446.1"/>
    </source>
</evidence>
<dbReference type="EMBL" id="LR796804">
    <property type="protein sequence ID" value="CAB4167351.1"/>
    <property type="molecule type" value="Genomic_DNA"/>
</dbReference>
<dbReference type="EMBL" id="LR796643">
    <property type="protein sequence ID" value="CAB4156479.1"/>
    <property type="molecule type" value="Genomic_DNA"/>
</dbReference>
<evidence type="ECO:0000313" key="5">
    <source>
        <dbReference type="EMBL" id="CAB4195777.1"/>
    </source>
</evidence>
<reference evidence="6" key="1">
    <citation type="submission" date="2020-05" db="EMBL/GenBank/DDBJ databases">
        <authorList>
            <person name="Chiriac C."/>
            <person name="Salcher M."/>
            <person name="Ghai R."/>
            <person name="Kavagutti S V."/>
        </authorList>
    </citation>
    <scope>NUCLEOTIDE SEQUENCE</scope>
</reference>